<keyword evidence="3" id="KW-1185">Reference proteome</keyword>
<evidence type="ECO:0000259" key="1">
    <source>
        <dbReference type="Pfam" id="PF01814"/>
    </source>
</evidence>
<dbReference type="EMBL" id="FRAP01000026">
    <property type="protein sequence ID" value="SHL38637.1"/>
    <property type="molecule type" value="Genomic_DNA"/>
</dbReference>
<dbReference type="Gene3D" id="1.20.120.520">
    <property type="entry name" value="nmb1532 protein domain like"/>
    <property type="match status" value="1"/>
</dbReference>
<dbReference type="RefSeq" id="WP_073460135.1">
    <property type="nucleotide sequence ID" value="NZ_CALGVN010000049.1"/>
</dbReference>
<name>A0A1M7A7E3_PSETH</name>
<feature type="domain" description="Hemerythrin-like" evidence="1">
    <location>
        <begin position="15"/>
        <end position="152"/>
    </location>
</feature>
<dbReference type="STRING" id="1848.SAMN05443637_12660"/>
<dbReference type="Pfam" id="PF01814">
    <property type="entry name" value="Hemerythrin"/>
    <property type="match status" value="1"/>
</dbReference>
<evidence type="ECO:0000313" key="2">
    <source>
        <dbReference type="EMBL" id="SHL38637.1"/>
    </source>
</evidence>
<protein>
    <submittedName>
        <fullName evidence="2">Hemerythrin HHE cation binding domain-containing protein</fullName>
    </submittedName>
</protein>
<dbReference type="Proteomes" id="UP000184363">
    <property type="component" value="Unassembled WGS sequence"/>
</dbReference>
<reference evidence="2 3" key="1">
    <citation type="submission" date="2016-11" db="EMBL/GenBank/DDBJ databases">
        <authorList>
            <person name="Jaros S."/>
            <person name="Januszkiewicz K."/>
            <person name="Wedrychowicz H."/>
        </authorList>
    </citation>
    <scope>NUCLEOTIDE SEQUENCE [LARGE SCALE GENOMIC DNA]</scope>
    <source>
        <strain evidence="2 3">DSM 43832</strain>
    </source>
</reference>
<dbReference type="InterPro" id="IPR012312">
    <property type="entry name" value="Hemerythrin-like"/>
</dbReference>
<sequence>MTNVQSSPDAPSVAGMRMAHRIMTGDLIRLTSAVERIADGTTRCPDDRATALASWLDELAAEIRHHHRIEDDVAWPVITAAAGECVDLSELTGDHAALEPMLDGVRDACAAVVAAPAEQRATAARPLATALAELRDHLLEHIENEETTLFPIIRRHVPVTEWVKVEQAAGTGGGRMAFQLPRMLDATTPAERAEVLAAAGAGTRVVLGLLGALLRPGYRRRERLVFG</sequence>
<gene>
    <name evidence="2" type="ORF">SAMN05443637_12660</name>
</gene>
<dbReference type="CDD" id="cd12108">
    <property type="entry name" value="Hr-like"/>
    <property type="match status" value="1"/>
</dbReference>
<dbReference type="AlphaFoldDB" id="A0A1M7A7E3"/>
<evidence type="ECO:0000313" key="3">
    <source>
        <dbReference type="Proteomes" id="UP000184363"/>
    </source>
</evidence>
<dbReference type="OrthoDB" id="5197650at2"/>
<proteinExistence type="predicted"/>
<organism evidence="2 3">
    <name type="scientific">Pseudonocardia thermophila</name>
    <dbReference type="NCBI Taxonomy" id="1848"/>
    <lineage>
        <taxon>Bacteria</taxon>
        <taxon>Bacillati</taxon>
        <taxon>Actinomycetota</taxon>
        <taxon>Actinomycetes</taxon>
        <taxon>Pseudonocardiales</taxon>
        <taxon>Pseudonocardiaceae</taxon>
        <taxon>Pseudonocardia</taxon>
    </lineage>
</organism>
<accession>A0A1M7A7E3</accession>